<dbReference type="InterPro" id="IPR008257">
    <property type="entry name" value="Pept_M19"/>
</dbReference>
<dbReference type="GO" id="GO:0006508">
    <property type="term" value="P:proteolysis"/>
    <property type="evidence" value="ECO:0007669"/>
    <property type="project" value="InterPro"/>
</dbReference>
<dbReference type="Pfam" id="PF01244">
    <property type="entry name" value="Peptidase_M19"/>
    <property type="match status" value="1"/>
</dbReference>
<dbReference type="CDD" id="cd01301">
    <property type="entry name" value="rDP_like"/>
    <property type="match status" value="1"/>
</dbReference>
<proteinExistence type="predicted"/>
<dbReference type="GO" id="GO:0070573">
    <property type="term" value="F:metallodipeptidase activity"/>
    <property type="evidence" value="ECO:0007669"/>
    <property type="project" value="InterPro"/>
</dbReference>
<gene>
    <name evidence="1" type="ORF">SDC9_12217</name>
</gene>
<dbReference type="PANTHER" id="PTHR10443">
    <property type="entry name" value="MICROSOMAL DIPEPTIDASE"/>
    <property type="match status" value="1"/>
</dbReference>
<dbReference type="SUPFAM" id="SSF51556">
    <property type="entry name" value="Metallo-dependent hydrolases"/>
    <property type="match status" value="1"/>
</dbReference>
<evidence type="ECO:0000313" key="1">
    <source>
        <dbReference type="EMBL" id="MPL66534.1"/>
    </source>
</evidence>
<reference evidence="1" key="1">
    <citation type="submission" date="2019-08" db="EMBL/GenBank/DDBJ databases">
        <authorList>
            <person name="Kucharzyk K."/>
            <person name="Murdoch R.W."/>
            <person name="Higgins S."/>
            <person name="Loffler F."/>
        </authorList>
    </citation>
    <scope>NUCLEOTIDE SEQUENCE</scope>
</reference>
<sequence length="326" mass="35414">MYKEYSVIDAHCDTLLNVIGSNGIAGIGGRLDFFNRNEKSHIDLPKLLEGGVRCQFFALFVEDSELPRAKRQASRLLDEFDFLCERSKGSLFPLREVSDLDGAVRGRSVAALLSIEGAEALEGSLDNLGYFYDRGVRAMGLTWNRRNAFGRGVKAEGEDGLSPLGLELVEAMEHLGMIVDASHLSDRAFEDLSAVSKRPFIASHSNARALNPHPRNLTDGQIRRIAASGGVIGAVMVPDFVAANPPSGYLESFLDHIDHMVGIGGLEAVGIGSDFDGYADKGNHVLADASEFPLLARGLELRGYGEEAVLKILSGNWERLIRDILS</sequence>
<dbReference type="PROSITE" id="PS51365">
    <property type="entry name" value="RENAL_DIPEPTIDASE_2"/>
    <property type="match status" value="1"/>
</dbReference>
<dbReference type="PROSITE" id="PS00869">
    <property type="entry name" value="RENAL_DIPEPTIDASE_1"/>
    <property type="match status" value="1"/>
</dbReference>
<evidence type="ECO:0008006" key="2">
    <source>
        <dbReference type="Google" id="ProtNLM"/>
    </source>
</evidence>
<protein>
    <recommendedName>
        <fullName evidence="2">Membrane dipeptidase</fullName>
    </recommendedName>
</protein>
<organism evidence="1">
    <name type="scientific">bioreactor metagenome</name>
    <dbReference type="NCBI Taxonomy" id="1076179"/>
    <lineage>
        <taxon>unclassified sequences</taxon>
        <taxon>metagenomes</taxon>
        <taxon>ecological metagenomes</taxon>
    </lineage>
</organism>
<dbReference type="AlphaFoldDB" id="A0A644TI26"/>
<accession>A0A644TI26</accession>
<dbReference type="InterPro" id="IPR000180">
    <property type="entry name" value="Dipep_AS"/>
</dbReference>
<dbReference type="PANTHER" id="PTHR10443:SF12">
    <property type="entry name" value="DIPEPTIDASE"/>
    <property type="match status" value="1"/>
</dbReference>
<dbReference type="Gene3D" id="3.20.20.140">
    <property type="entry name" value="Metal-dependent hydrolases"/>
    <property type="match status" value="1"/>
</dbReference>
<dbReference type="InterPro" id="IPR032466">
    <property type="entry name" value="Metal_Hydrolase"/>
</dbReference>
<dbReference type="EMBL" id="VSSQ01000032">
    <property type="protein sequence ID" value="MPL66534.1"/>
    <property type="molecule type" value="Genomic_DNA"/>
</dbReference>
<comment type="caution">
    <text evidence="1">The sequence shown here is derived from an EMBL/GenBank/DDBJ whole genome shotgun (WGS) entry which is preliminary data.</text>
</comment>
<name>A0A644TI26_9ZZZZ</name>